<evidence type="ECO:0000313" key="10">
    <source>
        <dbReference type="EMBL" id="KAG0145008.1"/>
    </source>
</evidence>
<gene>
    <name evidence="10" type="ORF">CROQUDRAFT_108093</name>
</gene>
<dbReference type="PROSITE" id="PS00478">
    <property type="entry name" value="LIM_DOMAIN_1"/>
    <property type="match status" value="1"/>
</dbReference>
<dbReference type="PROSITE" id="PS00479">
    <property type="entry name" value="ZF_DAG_PE_1"/>
    <property type="match status" value="1"/>
</dbReference>
<dbReference type="GO" id="GO:0005096">
    <property type="term" value="F:GTPase activator activity"/>
    <property type="evidence" value="ECO:0007669"/>
    <property type="project" value="UniProtKB-KW"/>
</dbReference>
<feature type="coiled-coil region" evidence="5">
    <location>
        <begin position="729"/>
        <end position="767"/>
    </location>
</feature>
<feature type="compositionally biased region" description="Polar residues" evidence="6">
    <location>
        <begin position="305"/>
        <end position="314"/>
    </location>
</feature>
<feature type="domain" description="Rho-GAP" evidence="9">
    <location>
        <begin position="1002"/>
        <end position="1191"/>
    </location>
</feature>
<evidence type="ECO:0000256" key="3">
    <source>
        <dbReference type="ARBA" id="ARBA00022833"/>
    </source>
</evidence>
<dbReference type="GO" id="GO:0007165">
    <property type="term" value="P:signal transduction"/>
    <property type="evidence" value="ECO:0007669"/>
    <property type="project" value="InterPro"/>
</dbReference>
<feature type="region of interest" description="Disordered" evidence="6">
    <location>
        <begin position="1195"/>
        <end position="1214"/>
    </location>
</feature>
<dbReference type="PROSITE" id="PS50238">
    <property type="entry name" value="RHOGAP"/>
    <property type="match status" value="1"/>
</dbReference>
<feature type="region of interest" description="Disordered" evidence="6">
    <location>
        <begin position="541"/>
        <end position="576"/>
    </location>
</feature>
<keyword evidence="2 4" id="KW-0479">Metal-binding</keyword>
<dbReference type="Proteomes" id="UP000886653">
    <property type="component" value="Unassembled WGS sequence"/>
</dbReference>
<feature type="compositionally biased region" description="Low complexity" evidence="6">
    <location>
        <begin position="353"/>
        <end position="363"/>
    </location>
</feature>
<dbReference type="PROSITE" id="PS50023">
    <property type="entry name" value="LIM_DOMAIN_2"/>
    <property type="match status" value="1"/>
</dbReference>
<keyword evidence="4" id="KW-0440">LIM domain</keyword>
<dbReference type="GO" id="GO:0046872">
    <property type="term" value="F:metal ion binding"/>
    <property type="evidence" value="ECO:0007669"/>
    <property type="project" value="UniProtKB-KW"/>
</dbReference>
<feature type="coiled-coil region" evidence="5">
    <location>
        <begin position="600"/>
        <end position="696"/>
    </location>
</feature>
<dbReference type="PANTHER" id="PTHR23176">
    <property type="entry name" value="RHO/RAC/CDC GTPASE-ACTIVATING PROTEIN"/>
    <property type="match status" value="1"/>
</dbReference>
<evidence type="ECO:0000256" key="4">
    <source>
        <dbReference type="PROSITE-ProRule" id="PRU00125"/>
    </source>
</evidence>
<dbReference type="FunFam" id="1.10.555.10:FF:000043">
    <property type="entry name" value="Rho GTPase activator Rga"/>
    <property type="match status" value="1"/>
</dbReference>
<dbReference type="Gene3D" id="1.10.555.10">
    <property type="entry name" value="Rho GTPase activation protein"/>
    <property type="match status" value="1"/>
</dbReference>
<feature type="compositionally biased region" description="Basic and acidic residues" evidence="6">
    <location>
        <begin position="184"/>
        <end position="197"/>
    </location>
</feature>
<dbReference type="GO" id="GO:0005737">
    <property type="term" value="C:cytoplasm"/>
    <property type="evidence" value="ECO:0007669"/>
    <property type="project" value="TreeGrafter"/>
</dbReference>
<dbReference type="PROSITE" id="PS50081">
    <property type="entry name" value="ZF_DAG_PE_2"/>
    <property type="match status" value="1"/>
</dbReference>
<feature type="compositionally biased region" description="Low complexity" evidence="6">
    <location>
        <begin position="198"/>
        <end position="209"/>
    </location>
</feature>
<keyword evidence="11" id="KW-1185">Reference proteome</keyword>
<dbReference type="FunFam" id="2.10.110.10:FF:000160">
    <property type="entry name" value="Signal transducer, putative"/>
    <property type="match status" value="1"/>
</dbReference>
<dbReference type="Gene3D" id="2.10.110.10">
    <property type="entry name" value="Cysteine Rich Protein"/>
    <property type="match status" value="2"/>
</dbReference>
<feature type="region of interest" description="Disordered" evidence="6">
    <location>
        <begin position="1"/>
        <end position="41"/>
    </location>
</feature>
<feature type="compositionally biased region" description="Polar residues" evidence="6">
    <location>
        <begin position="243"/>
        <end position="278"/>
    </location>
</feature>
<dbReference type="SMART" id="SM00132">
    <property type="entry name" value="LIM"/>
    <property type="match status" value="2"/>
</dbReference>
<feature type="compositionally biased region" description="Polar residues" evidence="6">
    <location>
        <begin position="210"/>
        <end position="234"/>
    </location>
</feature>
<dbReference type="InterPro" id="IPR008936">
    <property type="entry name" value="Rho_GTPase_activation_prot"/>
</dbReference>
<feature type="region of interest" description="Disordered" evidence="6">
    <location>
        <begin position="168"/>
        <end position="438"/>
    </location>
</feature>
<comment type="caution">
    <text evidence="10">The sequence shown here is derived from an EMBL/GenBank/DDBJ whole genome shotgun (WGS) entry which is preliminary data.</text>
</comment>
<dbReference type="SMART" id="SM00324">
    <property type="entry name" value="RhoGAP"/>
    <property type="match status" value="1"/>
</dbReference>
<dbReference type="InterPro" id="IPR046349">
    <property type="entry name" value="C1-like_sf"/>
</dbReference>
<evidence type="ECO:0000256" key="5">
    <source>
        <dbReference type="SAM" id="Coils"/>
    </source>
</evidence>
<dbReference type="PANTHER" id="PTHR23176:SF134">
    <property type="entry name" value="RHO-TYPE GTPASE-ACTIVATING PROTEIN"/>
    <property type="match status" value="1"/>
</dbReference>
<dbReference type="InterPro" id="IPR000198">
    <property type="entry name" value="RhoGAP_dom"/>
</dbReference>
<dbReference type="SMART" id="SM00109">
    <property type="entry name" value="C1"/>
    <property type="match status" value="1"/>
</dbReference>
<dbReference type="Pfam" id="PF00620">
    <property type="entry name" value="RhoGAP"/>
    <property type="match status" value="1"/>
</dbReference>
<evidence type="ECO:0000259" key="8">
    <source>
        <dbReference type="PROSITE" id="PS50081"/>
    </source>
</evidence>
<sequence length="1214" mass="132689">METDDRSPLPRLPLPPQSTNPSTSTDPIIDPSQSTPQSANAPERIACNGCKNILEDTGSTGDSVVVSFGNSLWHVDCFRCAKCRNLVEHDTNLLLLSDGSPVCENCSYICSVCKNPISNEAIVTGDESYHADCFRCRSCSNRIEELIFAKTSQGIYCMTCHNERVTRSRRHAEAKRNKSSTNPSKKDRNEKVDHQTRTTDTSSKSKSTTNHTNPNPALPSHSQISSLESGSSPHQPHLPGIPTSPTQNLNAPSRTLRRTSLSILGLNNQKQRSPSTGASVPDRSRVQRTTPPSPPPKDGPGPSKTVQPSKSASNLGLHRRPHTATTPSDRRPPFVPPPLPLPLSYPPKDHLSSGRSPRSSSRPATADSPIPNSPLAPPSFSPFMRSFESSPQIQSPSGRDEESDSDPRQTKSADIRTTSGMTRPAGAGGGLNVDKASNRRSRVIPAHHEHSPLLQYHNGPHEAFDPSAAADQGPYLPQPDHDGRASLESLTEQQPDLTVKRQPRVPEGHTSNERPLSYYDPEVLLFLDTNTPVGTGDVPMGSRGSTPEMEHLACEPTEDHEVRRRGGVKDETDEMTRRVRESISLNSTTGGDMSLDVGLVEQLLASLQNTKERMKELQEQYNAIKRVSRSAFEGFSMAREDYDREVAGREEAEGKMRELKAQMLEQASRLTEIKSLQSLEQESQQLRNSVTGLQKHLSQLTIERDLRVAEVEALHNVPTAAAQPSQSAVERLSAKLDAVKEDYKTHIDELVLERDRLKEEIGHLSKVRASQIKELESLHQRQDRLADLNATAMRQLEETRANLVRFGALGGPQSAVSRSLGAAVHSPSSSQLSHNDTAMGTVEEHSPLPTDLTIATTRKFKWGKTQKAVVTQARPTHKTSGSITTLEWAVVSPNATGMAPSGSLATIGPAIATGGGGANGQSNGNAHMRPHNFQPVSALRPVRCDYCGDKLWGLAEVRCTVCGSYSHTKCAPNFFGCQNLTNGGGLGADDGAETVEACIFGNDLVSQAKLENNLVPHVVVKCIEAVEQNGLQFEGIYRKTGGMSSVKAVQASFEKGLNVDLNDLNKFNDISAVTSALKNYFRQLPNPLFTFELHEAFVTVAAMPQENIRLEALERVVYQLPQVHFETLQVLMRHLNRIQRLSESNKMTAQNLGVVFGPTLLRSANPARQFSDMPHTAKVVELMVDQTQTIFRRPYTPIVNNSNGPTDKISGSVE</sequence>
<name>A0A9P6NJ75_9BASI</name>
<feature type="compositionally biased region" description="Basic and acidic residues" evidence="6">
    <location>
        <begin position="405"/>
        <end position="414"/>
    </location>
</feature>
<evidence type="ECO:0000259" key="7">
    <source>
        <dbReference type="PROSITE" id="PS50023"/>
    </source>
</evidence>
<dbReference type="InterPro" id="IPR001781">
    <property type="entry name" value="Znf_LIM"/>
</dbReference>
<evidence type="ECO:0008006" key="12">
    <source>
        <dbReference type="Google" id="ProtNLM"/>
    </source>
</evidence>
<evidence type="ECO:0000313" key="11">
    <source>
        <dbReference type="Proteomes" id="UP000886653"/>
    </source>
</evidence>
<reference evidence="10" key="1">
    <citation type="submission" date="2013-11" db="EMBL/GenBank/DDBJ databases">
        <title>Genome sequence of the fusiform rust pathogen reveals effectors for host alternation and coevolution with pine.</title>
        <authorList>
            <consortium name="DOE Joint Genome Institute"/>
            <person name="Smith K."/>
            <person name="Pendleton A."/>
            <person name="Kubisiak T."/>
            <person name="Anderson C."/>
            <person name="Salamov A."/>
            <person name="Aerts A."/>
            <person name="Riley R."/>
            <person name="Clum A."/>
            <person name="Lindquist E."/>
            <person name="Ence D."/>
            <person name="Campbell M."/>
            <person name="Kronenberg Z."/>
            <person name="Feau N."/>
            <person name="Dhillon B."/>
            <person name="Hamelin R."/>
            <person name="Burleigh J."/>
            <person name="Smith J."/>
            <person name="Yandell M."/>
            <person name="Nelson C."/>
            <person name="Grigoriev I."/>
            <person name="Davis J."/>
        </authorList>
    </citation>
    <scope>NUCLEOTIDE SEQUENCE</scope>
    <source>
        <strain evidence="10">G11</strain>
    </source>
</reference>
<dbReference type="SUPFAM" id="SSF57716">
    <property type="entry name" value="Glucocorticoid receptor-like (DNA-binding domain)"/>
    <property type="match status" value="1"/>
</dbReference>
<dbReference type="AlphaFoldDB" id="A0A9P6NJ75"/>
<accession>A0A9P6NJ75</accession>
<evidence type="ECO:0000259" key="9">
    <source>
        <dbReference type="PROSITE" id="PS50238"/>
    </source>
</evidence>
<feature type="domain" description="LIM zinc-binding" evidence="7">
    <location>
        <begin position="108"/>
        <end position="167"/>
    </location>
</feature>
<feature type="domain" description="Phorbol-ester/DAG-type" evidence="8">
    <location>
        <begin position="930"/>
        <end position="977"/>
    </location>
</feature>
<dbReference type="SUPFAM" id="SSF48350">
    <property type="entry name" value="GTPase activation domain, GAP"/>
    <property type="match status" value="1"/>
</dbReference>
<dbReference type="SUPFAM" id="SSF57889">
    <property type="entry name" value="Cysteine-rich domain"/>
    <property type="match status" value="1"/>
</dbReference>
<feature type="compositionally biased region" description="Polar residues" evidence="6">
    <location>
        <begin position="19"/>
        <end position="40"/>
    </location>
</feature>
<dbReference type="InterPro" id="IPR050729">
    <property type="entry name" value="Rho-GAP"/>
</dbReference>
<dbReference type="CDD" id="cd09395">
    <property type="entry name" value="LIM2_Rga"/>
    <property type="match status" value="1"/>
</dbReference>
<organism evidence="10 11">
    <name type="scientific">Cronartium quercuum f. sp. fusiforme G11</name>
    <dbReference type="NCBI Taxonomy" id="708437"/>
    <lineage>
        <taxon>Eukaryota</taxon>
        <taxon>Fungi</taxon>
        <taxon>Dikarya</taxon>
        <taxon>Basidiomycota</taxon>
        <taxon>Pucciniomycotina</taxon>
        <taxon>Pucciniomycetes</taxon>
        <taxon>Pucciniales</taxon>
        <taxon>Coleosporiaceae</taxon>
        <taxon>Cronartium</taxon>
    </lineage>
</organism>
<dbReference type="EMBL" id="MU167284">
    <property type="protein sequence ID" value="KAG0145008.1"/>
    <property type="molecule type" value="Genomic_DNA"/>
</dbReference>
<evidence type="ECO:0000256" key="6">
    <source>
        <dbReference type="SAM" id="MobiDB-lite"/>
    </source>
</evidence>
<feature type="compositionally biased region" description="Pro residues" evidence="6">
    <location>
        <begin position="333"/>
        <end position="345"/>
    </location>
</feature>
<dbReference type="Pfam" id="PF00130">
    <property type="entry name" value="C1_1"/>
    <property type="match status" value="1"/>
</dbReference>
<keyword evidence="5" id="KW-0175">Coiled coil</keyword>
<keyword evidence="3 4" id="KW-0862">Zinc</keyword>
<dbReference type="Pfam" id="PF00412">
    <property type="entry name" value="LIM"/>
    <property type="match status" value="2"/>
</dbReference>
<protein>
    <recommendedName>
        <fullName evidence="12">RhoGAP-domain-containing protein</fullName>
    </recommendedName>
</protein>
<feature type="region of interest" description="Disordered" evidence="6">
    <location>
        <begin position="452"/>
        <end position="515"/>
    </location>
</feature>
<evidence type="ECO:0000256" key="2">
    <source>
        <dbReference type="ARBA" id="ARBA00022723"/>
    </source>
</evidence>
<dbReference type="InterPro" id="IPR002219">
    <property type="entry name" value="PKC_DAG/PE"/>
</dbReference>
<feature type="compositionally biased region" description="Polar residues" evidence="6">
    <location>
        <begin position="387"/>
        <end position="397"/>
    </location>
</feature>
<feature type="compositionally biased region" description="Pro residues" evidence="6">
    <location>
        <begin position="371"/>
        <end position="380"/>
    </location>
</feature>
<evidence type="ECO:0000256" key="1">
    <source>
        <dbReference type="ARBA" id="ARBA00022468"/>
    </source>
</evidence>
<dbReference type="CDD" id="cd00159">
    <property type="entry name" value="RhoGAP"/>
    <property type="match status" value="1"/>
</dbReference>
<dbReference type="Gene3D" id="3.30.60.20">
    <property type="match status" value="1"/>
</dbReference>
<keyword evidence="1" id="KW-0343">GTPase activation</keyword>
<feature type="compositionally biased region" description="Basic and acidic residues" evidence="6">
    <location>
        <begin position="548"/>
        <end position="576"/>
    </location>
</feature>
<dbReference type="OrthoDB" id="79452at2759"/>
<proteinExistence type="predicted"/>